<dbReference type="Pfam" id="PF00096">
    <property type="entry name" value="zf-C2H2"/>
    <property type="match status" value="5"/>
</dbReference>
<feature type="domain" description="C2H2-type" evidence="13">
    <location>
        <begin position="208"/>
        <end position="235"/>
    </location>
</feature>
<dbReference type="InterPro" id="IPR050329">
    <property type="entry name" value="GLI_C2H2-zinc-finger"/>
</dbReference>
<dbReference type="FunFam" id="3.30.160.60:FF:000012">
    <property type="entry name" value="RB-associated KRAB zinc finger protein-like"/>
    <property type="match status" value="1"/>
</dbReference>
<protein>
    <recommendedName>
        <fullName evidence="13">C2H2-type domain-containing protein</fullName>
    </recommendedName>
</protein>
<feature type="domain" description="C2H2-type" evidence="13">
    <location>
        <begin position="264"/>
        <end position="291"/>
    </location>
</feature>
<dbReference type="Proteomes" id="UP000028760">
    <property type="component" value="Unassembled WGS sequence"/>
</dbReference>
<evidence type="ECO:0000256" key="9">
    <source>
        <dbReference type="ARBA" id="ARBA00023163"/>
    </source>
</evidence>
<dbReference type="Ensembl" id="ENSPFOT00000030651.1">
    <property type="protein sequence ID" value="ENSPFOP00000029438.1"/>
    <property type="gene ID" value="ENSPFOG00000024522.1"/>
</dbReference>
<dbReference type="PANTHER" id="PTHR19818:SF139">
    <property type="entry name" value="PAIR-RULE PROTEIN ODD-PAIRED"/>
    <property type="match status" value="1"/>
</dbReference>
<dbReference type="GO" id="GO:0000978">
    <property type="term" value="F:RNA polymerase II cis-regulatory region sequence-specific DNA binding"/>
    <property type="evidence" value="ECO:0007669"/>
    <property type="project" value="TreeGrafter"/>
</dbReference>
<dbReference type="GO" id="GO:0045944">
    <property type="term" value="P:positive regulation of transcription by RNA polymerase II"/>
    <property type="evidence" value="ECO:0007669"/>
    <property type="project" value="UniProtKB-ARBA"/>
</dbReference>
<comment type="subcellular location">
    <subcellularLocation>
        <location evidence="2">Nucleus</location>
    </subcellularLocation>
</comment>
<dbReference type="Gene3D" id="3.30.160.60">
    <property type="entry name" value="Classic Zinc Finger"/>
    <property type="match status" value="6"/>
</dbReference>
<dbReference type="eggNOG" id="KOG1721">
    <property type="taxonomic scope" value="Eukaryota"/>
</dbReference>
<dbReference type="GO" id="GO:0000981">
    <property type="term" value="F:DNA-binding transcription factor activity, RNA polymerase II-specific"/>
    <property type="evidence" value="ECO:0007669"/>
    <property type="project" value="TreeGrafter"/>
</dbReference>
<dbReference type="PROSITE" id="PS50157">
    <property type="entry name" value="ZINC_FINGER_C2H2_2"/>
    <property type="match status" value="6"/>
</dbReference>
<keyword evidence="3" id="KW-0479">Metal-binding</keyword>
<dbReference type="PANTHER" id="PTHR19818">
    <property type="entry name" value="ZINC FINGER PROTEIN ZIC AND GLI"/>
    <property type="match status" value="1"/>
</dbReference>
<reference evidence="15" key="1">
    <citation type="submission" date="2013-10" db="EMBL/GenBank/DDBJ databases">
        <authorList>
            <person name="Schartl M."/>
            <person name="Warren W."/>
        </authorList>
    </citation>
    <scope>NUCLEOTIDE SEQUENCE [LARGE SCALE GENOMIC DNA]</scope>
    <source>
        <strain evidence="15">female</strain>
    </source>
</reference>
<evidence type="ECO:0000313" key="15">
    <source>
        <dbReference type="Proteomes" id="UP000028760"/>
    </source>
</evidence>
<keyword evidence="10" id="KW-0539">Nucleus</keyword>
<proteinExistence type="predicted"/>
<keyword evidence="7" id="KW-0805">Transcription regulation</keyword>
<reference evidence="14" key="2">
    <citation type="submission" date="2025-08" db="UniProtKB">
        <authorList>
            <consortium name="Ensembl"/>
        </authorList>
    </citation>
    <scope>IDENTIFICATION</scope>
</reference>
<keyword evidence="9" id="KW-0804">Transcription</keyword>
<dbReference type="SMART" id="SM00355">
    <property type="entry name" value="ZnF_C2H2"/>
    <property type="match status" value="6"/>
</dbReference>
<organism evidence="14 15">
    <name type="scientific">Poecilia formosa</name>
    <name type="common">Amazon molly</name>
    <name type="synonym">Limia formosa</name>
    <dbReference type="NCBI Taxonomy" id="48698"/>
    <lineage>
        <taxon>Eukaryota</taxon>
        <taxon>Metazoa</taxon>
        <taxon>Chordata</taxon>
        <taxon>Craniata</taxon>
        <taxon>Vertebrata</taxon>
        <taxon>Euteleostomi</taxon>
        <taxon>Actinopterygii</taxon>
        <taxon>Neopterygii</taxon>
        <taxon>Teleostei</taxon>
        <taxon>Neoteleostei</taxon>
        <taxon>Acanthomorphata</taxon>
        <taxon>Ovalentaria</taxon>
        <taxon>Atherinomorphae</taxon>
        <taxon>Cyprinodontiformes</taxon>
        <taxon>Poeciliidae</taxon>
        <taxon>Poeciliinae</taxon>
        <taxon>Poecilia</taxon>
    </lineage>
</organism>
<evidence type="ECO:0000256" key="10">
    <source>
        <dbReference type="ARBA" id="ARBA00023242"/>
    </source>
</evidence>
<evidence type="ECO:0000313" key="14">
    <source>
        <dbReference type="Ensembl" id="ENSPFOP00000029438.1"/>
    </source>
</evidence>
<dbReference type="FunFam" id="3.30.160.60:FF:000097">
    <property type="entry name" value="Zinc finger protein"/>
    <property type="match status" value="1"/>
</dbReference>
<dbReference type="PROSITE" id="PS00028">
    <property type="entry name" value="ZINC_FINGER_C2H2_1"/>
    <property type="match status" value="6"/>
</dbReference>
<evidence type="ECO:0000256" key="1">
    <source>
        <dbReference type="ARBA" id="ARBA00003767"/>
    </source>
</evidence>
<name>A0A096MDE7_POEFO</name>
<dbReference type="InterPro" id="IPR036236">
    <property type="entry name" value="Znf_C2H2_sf"/>
</dbReference>
<dbReference type="GO" id="GO:0008270">
    <property type="term" value="F:zinc ion binding"/>
    <property type="evidence" value="ECO:0007669"/>
    <property type="project" value="UniProtKB-KW"/>
</dbReference>
<dbReference type="FunFam" id="3.30.160.60:FF:000363">
    <property type="entry name" value="Zinc finger protein 239"/>
    <property type="match status" value="1"/>
</dbReference>
<keyword evidence="5 11" id="KW-0863">Zinc-finger</keyword>
<keyword evidence="8" id="KW-0238">DNA-binding</keyword>
<feature type="domain" description="C2H2-type" evidence="13">
    <location>
        <begin position="320"/>
        <end position="347"/>
    </location>
</feature>
<feature type="compositionally biased region" description="Basic and acidic residues" evidence="12">
    <location>
        <begin position="94"/>
        <end position="121"/>
    </location>
</feature>
<dbReference type="GO" id="GO:0005634">
    <property type="term" value="C:nucleus"/>
    <property type="evidence" value="ECO:0007669"/>
    <property type="project" value="UniProtKB-SubCell"/>
</dbReference>
<evidence type="ECO:0000256" key="8">
    <source>
        <dbReference type="ARBA" id="ARBA00023125"/>
    </source>
</evidence>
<evidence type="ECO:0000256" key="6">
    <source>
        <dbReference type="ARBA" id="ARBA00022833"/>
    </source>
</evidence>
<keyword evidence="4" id="KW-0677">Repeat</keyword>
<dbReference type="EMBL" id="AYCK01013004">
    <property type="status" value="NOT_ANNOTATED_CDS"/>
    <property type="molecule type" value="Genomic_DNA"/>
</dbReference>
<evidence type="ECO:0000256" key="3">
    <source>
        <dbReference type="ARBA" id="ARBA00022723"/>
    </source>
</evidence>
<dbReference type="FunFam" id="3.30.160.60:FF:001325">
    <property type="entry name" value="zinc finger protein 200"/>
    <property type="match status" value="1"/>
</dbReference>
<feature type="domain" description="C2H2-type" evidence="13">
    <location>
        <begin position="236"/>
        <end position="263"/>
    </location>
</feature>
<evidence type="ECO:0000256" key="12">
    <source>
        <dbReference type="SAM" id="MobiDB-lite"/>
    </source>
</evidence>
<reference evidence="14" key="3">
    <citation type="submission" date="2025-09" db="UniProtKB">
        <authorList>
            <consortium name="Ensembl"/>
        </authorList>
    </citation>
    <scope>IDENTIFICATION</scope>
</reference>
<accession>A0A096MDE7</accession>
<evidence type="ECO:0000259" key="13">
    <source>
        <dbReference type="PROSITE" id="PS50157"/>
    </source>
</evidence>
<evidence type="ECO:0000256" key="2">
    <source>
        <dbReference type="ARBA" id="ARBA00004123"/>
    </source>
</evidence>
<feature type="domain" description="C2H2-type" evidence="13">
    <location>
        <begin position="292"/>
        <end position="319"/>
    </location>
</feature>
<sequence>MSVNIWEVGGDQFIKPESNSIYDHNLPNNREMKEELKEPDLQQIKEDPEYQLIKGEQVEFDVCQDVKLEANTFMVATAYDKIFQTKPELQQMTDIKEEPESEQIKEELQEHESVQIKKEQEEVYINQDEDQLAVKQDSSRKPPLYEETDQSESDPNLNQIHSSNSPEAENQDRCNDDHQVLDGNPQQTMNQSDDVDRSKVKKLNKNTHSCKICGNCFTKKSTLKVHMRIHTGEKPHFCKVCCTSFRCTSHLVRHMGTHTGERPFSCMACGKSYIDRGSLNAHMKDHLENKPFTCSVCDKSFVRMQYLTCHLRVHTEEKPFSCESCDKSFRHSRSLARHATRHIDEKPFPCPTCGKCFPHLRSLASHSRVHLSDKL</sequence>
<evidence type="ECO:0000256" key="11">
    <source>
        <dbReference type="PROSITE-ProRule" id="PRU00042"/>
    </source>
</evidence>
<feature type="region of interest" description="Disordered" evidence="12">
    <location>
        <begin position="94"/>
        <end position="198"/>
    </location>
</feature>
<dbReference type="FunFam" id="3.30.160.60:FF:000446">
    <property type="entry name" value="Zinc finger protein"/>
    <property type="match status" value="1"/>
</dbReference>
<evidence type="ECO:0000256" key="5">
    <source>
        <dbReference type="ARBA" id="ARBA00022771"/>
    </source>
</evidence>
<keyword evidence="15" id="KW-1185">Reference proteome</keyword>
<dbReference type="SUPFAM" id="SSF57667">
    <property type="entry name" value="beta-beta-alpha zinc fingers"/>
    <property type="match status" value="3"/>
</dbReference>
<keyword evidence="6" id="KW-0862">Zinc</keyword>
<feature type="domain" description="C2H2-type" evidence="13">
    <location>
        <begin position="348"/>
        <end position="375"/>
    </location>
</feature>
<dbReference type="STRING" id="48698.ENSPFOP00000029438"/>
<dbReference type="OMA" id="KNTHSCK"/>
<feature type="compositionally biased region" description="Basic and acidic residues" evidence="12">
    <location>
        <begin position="170"/>
        <end position="180"/>
    </location>
</feature>
<dbReference type="InterPro" id="IPR013087">
    <property type="entry name" value="Znf_C2H2_type"/>
</dbReference>
<dbReference type="FunFam" id="3.30.160.60:FF:001498">
    <property type="entry name" value="Zinc finger protein 404"/>
    <property type="match status" value="1"/>
</dbReference>
<evidence type="ECO:0000256" key="7">
    <source>
        <dbReference type="ARBA" id="ARBA00023015"/>
    </source>
</evidence>
<feature type="compositionally biased region" description="Polar residues" evidence="12">
    <location>
        <begin position="153"/>
        <end position="168"/>
    </location>
</feature>
<comment type="function">
    <text evidence="1">May be involved in transcriptional regulation.</text>
</comment>
<dbReference type="AlphaFoldDB" id="A0A096MDE7"/>
<evidence type="ECO:0000256" key="4">
    <source>
        <dbReference type="ARBA" id="ARBA00022737"/>
    </source>
</evidence>
<dbReference type="GeneTree" id="ENSGT01150000286918"/>